<protein>
    <submittedName>
        <fullName evidence="2">Uncharacterized protein</fullName>
    </submittedName>
</protein>
<accession>A0A6V3K0N7</accession>
<organism evidence="2">
    <name type="scientific">Lotharella globosa</name>
    <dbReference type="NCBI Taxonomy" id="91324"/>
    <lineage>
        <taxon>Eukaryota</taxon>
        <taxon>Sar</taxon>
        <taxon>Rhizaria</taxon>
        <taxon>Cercozoa</taxon>
        <taxon>Chlorarachniophyceae</taxon>
        <taxon>Lotharella</taxon>
    </lineage>
</organism>
<evidence type="ECO:0000313" key="3">
    <source>
        <dbReference type="EMBL" id="CAE0653674.1"/>
    </source>
</evidence>
<gene>
    <name evidence="2" type="ORF">LGLO00237_LOCUS6355</name>
    <name evidence="3" type="ORF">LGLO00237_LOCUS6356</name>
    <name evidence="4" type="ORF">LGLO00237_LOCUS6359</name>
</gene>
<proteinExistence type="predicted"/>
<name>A0A6V3K0N7_9EUKA</name>
<evidence type="ECO:0000313" key="2">
    <source>
        <dbReference type="EMBL" id="CAE0653673.1"/>
    </source>
</evidence>
<reference evidence="2" key="1">
    <citation type="submission" date="2021-01" db="EMBL/GenBank/DDBJ databases">
        <authorList>
            <person name="Corre E."/>
            <person name="Pelletier E."/>
            <person name="Niang G."/>
            <person name="Scheremetjew M."/>
            <person name="Finn R."/>
            <person name="Kale V."/>
            <person name="Holt S."/>
            <person name="Cochrane G."/>
            <person name="Meng A."/>
            <person name="Brown T."/>
            <person name="Cohen L."/>
        </authorList>
    </citation>
    <scope>NUCLEOTIDE SEQUENCE</scope>
    <source>
        <strain evidence="2">CCCM811</strain>
    </source>
</reference>
<evidence type="ECO:0000313" key="4">
    <source>
        <dbReference type="EMBL" id="CAE0653680.1"/>
    </source>
</evidence>
<sequence length="349" mass="39839">MSEIQAATVLSRLCQLPPTQTAHTVDHTNSSREFGGNLNNSHSQLNSQVTAFSDQALKENPEINNLKNERKLLQKQESNCSTEEVEQQRLSYLPKSRNLSNRPWKRKETSSKAKWMKKPTFSQPNVFPSYPYSAHDSVLSPPRSKPIPNAQNVADHRKNGKRKREEFKKWPRSQLQRCIAEDMEYHRQQKLRKIMKVRKRGISSQVSPVRTAENGSLHLQTLSAAPPTTTQQATTQHLSNQHITVPYNVHPAAFSTQFRYPALPLPLGISAMVESINYKFLLQQQICIQPRQNCQLSRVQQNLSSTPLMSHGYSSDDISDKFAIRADSNNNCYIERSNIPQPLPQSRED</sequence>
<dbReference type="AlphaFoldDB" id="A0A6V3K0N7"/>
<evidence type="ECO:0000256" key="1">
    <source>
        <dbReference type="SAM" id="MobiDB-lite"/>
    </source>
</evidence>
<dbReference type="EMBL" id="HBIV01008448">
    <property type="protein sequence ID" value="CAE0653680.1"/>
    <property type="molecule type" value="Transcribed_RNA"/>
</dbReference>
<feature type="region of interest" description="Disordered" evidence="1">
    <location>
        <begin position="142"/>
        <end position="169"/>
    </location>
</feature>
<dbReference type="EMBL" id="HBIV01008444">
    <property type="protein sequence ID" value="CAE0653673.1"/>
    <property type="molecule type" value="Transcribed_RNA"/>
</dbReference>
<dbReference type="EMBL" id="HBIV01008445">
    <property type="protein sequence ID" value="CAE0653674.1"/>
    <property type="molecule type" value="Transcribed_RNA"/>
</dbReference>